<gene>
    <name evidence="5" type="ORF">J437_LFUL015188</name>
</gene>
<keyword evidence="3" id="KW-0378">Hydrolase</keyword>
<evidence type="ECO:0000313" key="5">
    <source>
        <dbReference type="EMBL" id="KAG8235148.1"/>
    </source>
</evidence>
<keyword evidence="2" id="KW-0479">Metal-binding</keyword>
<reference evidence="5" key="2">
    <citation type="submission" date="2017-10" db="EMBL/GenBank/DDBJ databases">
        <title>Ladona fulva Genome sequencing and assembly.</title>
        <authorList>
            <person name="Murali S."/>
            <person name="Richards S."/>
            <person name="Bandaranaike D."/>
            <person name="Bellair M."/>
            <person name="Blankenburg K."/>
            <person name="Chao H."/>
            <person name="Dinh H."/>
            <person name="Doddapaneni H."/>
            <person name="Dugan-Rocha S."/>
            <person name="Elkadiri S."/>
            <person name="Gnanaolivu R."/>
            <person name="Hernandez B."/>
            <person name="Skinner E."/>
            <person name="Javaid M."/>
            <person name="Lee S."/>
            <person name="Li M."/>
            <person name="Ming W."/>
            <person name="Munidasa M."/>
            <person name="Muniz J."/>
            <person name="Nguyen L."/>
            <person name="Hughes D."/>
            <person name="Osuji N."/>
            <person name="Pu L.-L."/>
            <person name="Puazo M."/>
            <person name="Qu C."/>
            <person name="Quiroz J."/>
            <person name="Raj R."/>
            <person name="Weissenberger G."/>
            <person name="Xin Y."/>
            <person name="Zou X."/>
            <person name="Han Y."/>
            <person name="Worley K."/>
            <person name="Muzny D."/>
            <person name="Gibbs R."/>
        </authorList>
    </citation>
    <scope>NUCLEOTIDE SEQUENCE</scope>
    <source>
        <strain evidence="5">Sampled in the wild</strain>
    </source>
</reference>
<evidence type="ECO:0000313" key="6">
    <source>
        <dbReference type="Proteomes" id="UP000792457"/>
    </source>
</evidence>
<dbReference type="InterPro" id="IPR023214">
    <property type="entry name" value="HAD_sf"/>
</dbReference>
<name>A0A8K0KIY1_LADFU</name>
<dbReference type="Proteomes" id="UP000792457">
    <property type="component" value="Unassembled WGS sequence"/>
</dbReference>
<dbReference type="GO" id="GO:0016787">
    <property type="term" value="F:hydrolase activity"/>
    <property type="evidence" value="ECO:0007669"/>
    <property type="project" value="UniProtKB-KW"/>
</dbReference>
<dbReference type="InterPro" id="IPR036412">
    <property type="entry name" value="HAD-like_sf"/>
</dbReference>
<dbReference type="SUPFAM" id="SSF56784">
    <property type="entry name" value="HAD-like"/>
    <property type="match status" value="1"/>
</dbReference>
<accession>A0A8K0KIY1</accession>
<dbReference type="Gene3D" id="3.40.50.1000">
    <property type="entry name" value="HAD superfamily/HAD-like"/>
    <property type="match status" value="1"/>
</dbReference>
<comment type="similarity">
    <text evidence="1">Belongs to the 5'(3')-deoxyribonucleotidase family.</text>
</comment>
<keyword evidence="4" id="KW-0460">Magnesium</keyword>
<dbReference type="InterPro" id="IPR008380">
    <property type="entry name" value="HAD-SF_hydro_IG_5-nucl"/>
</dbReference>
<evidence type="ECO:0000256" key="3">
    <source>
        <dbReference type="ARBA" id="ARBA00022801"/>
    </source>
</evidence>
<dbReference type="GO" id="GO:0046872">
    <property type="term" value="F:metal ion binding"/>
    <property type="evidence" value="ECO:0007669"/>
    <property type="project" value="UniProtKB-KW"/>
</dbReference>
<protein>
    <submittedName>
        <fullName evidence="5">Uncharacterized protein</fullName>
    </submittedName>
</protein>
<evidence type="ECO:0000256" key="2">
    <source>
        <dbReference type="ARBA" id="ARBA00022723"/>
    </source>
</evidence>
<sequence>MCILTSSKLKEKMCFILETAFGDILKSKKIRGWKTFFIVSELVQEPHVWTDKCQPLAELQNLGILTVAHRISETSKLRNSILDITHKIDLAYGMMGGLF</sequence>
<dbReference type="Pfam" id="PF05761">
    <property type="entry name" value="5_nucleotid"/>
    <property type="match status" value="1"/>
</dbReference>
<comment type="caution">
    <text evidence="5">The sequence shown here is derived from an EMBL/GenBank/DDBJ whole genome shotgun (WGS) entry which is preliminary data.</text>
</comment>
<evidence type="ECO:0000256" key="1">
    <source>
        <dbReference type="ARBA" id="ARBA00009589"/>
    </source>
</evidence>
<dbReference type="EMBL" id="KZ308883">
    <property type="protein sequence ID" value="KAG8235148.1"/>
    <property type="molecule type" value="Genomic_DNA"/>
</dbReference>
<keyword evidence="6" id="KW-1185">Reference proteome</keyword>
<proteinExistence type="inferred from homology"/>
<dbReference type="AlphaFoldDB" id="A0A8K0KIY1"/>
<evidence type="ECO:0000256" key="4">
    <source>
        <dbReference type="ARBA" id="ARBA00022842"/>
    </source>
</evidence>
<reference evidence="5" key="1">
    <citation type="submission" date="2013-04" db="EMBL/GenBank/DDBJ databases">
        <authorList>
            <person name="Qu J."/>
            <person name="Murali S.C."/>
            <person name="Bandaranaike D."/>
            <person name="Bellair M."/>
            <person name="Blankenburg K."/>
            <person name="Chao H."/>
            <person name="Dinh H."/>
            <person name="Doddapaneni H."/>
            <person name="Downs B."/>
            <person name="Dugan-Rocha S."/>
            <person name="Elkadiri S."/>
            <person name="Gnanaolivu R.D."/>
            <person name="Hernandez B."/>
            <person name="Javaid M."/>
            <person name="Jayaseelan J.C."/>
            <person name="Lee S."/>
            <person name="Li M."/>
            <person name="Ming W."/>
            <person name="Munidasa M."/>
            <person name="Muniz J."/>
            <person name="Nguyen L."/>
            <person name="Ongeri F."/>
            <person name="Osuji N."/>
            <person name="Pu L.-L."/>
            <person name="Puazo M."/>
            <person name="Qu C."/>
            <person name="Quiroz J."/>
            <person name="Raj R."/>
            <person name="Weissenberger G."/>
            <person name="Xin Y."/>
            <person name="Zou X."/>
            <person name="Han Y."/>
            <person name="Richards S."/>
            <person name="Worley K."/>
            <person name="Muzny D."/>
            <person name="Gibbs R."/>
        </authorList>
    </citation>
    <scope>NUCLEOTIDE SEQUENCE</scope>
    <source>
        <strain evidence="5">Sampled in the wild</strain>
    </source>
</reference>
<dbReference type="OrthoDB" id="10252832at2759"/>
<organism evidence="5 6">
    <name type="scientific">Ladona fulva</name>
    <name type="common">Scarce chaser dragonfly</name>
    <name type="synonym">Libellula fulva</name>
    <dbReference type="NCBI Taxonomy" id="123851"/>
    <lineage>
        <taxon>Eukaryota</taxon>
        <taxon>Metazoa</taxon>
        <taxon>Ecdysozoa</taxon>
        <taxon>Arthropoda</taxon>
        <taxon>Hexapoda</taxon>
        <taxon>Insecta</taxon>
        <taxon>Pterygota</taxon>
        <taxon>Palaeoptera</taxon>
        <taxon>Odonata</taxon>
        <taxon>Epiprocta</taxon>
        <taxon>Anisoptera</taxon>
        <taxon>Libelluloidea</taxon>
        <taxon>Libellulidae</taxon>
        <taxon>Ladona</taxon>
    </lineage>
</organism>